<keyword evidence="5 7" id="KW-1133">Transmembrane helix</keyword>
<evidence type="ECO:0000256" key="1">
    <source>
        <dbReference type="ARBA" id="ARBA00004651"/>
    </source>
</evidence>
<proteinExistence type="inferred from homology"/>
<sequence>MPWSAILRNTALALVVLAALWMIFNVRLPSLDALQKDISDLGGWGFGAFILLYALVAATPIPITIMAVAGGLVFGLPIGTFLSMIGVVIGCYGGYWISRGLGRETVMKLLGSHAETVENQLTDGGFYAVCAARLMPGIPYWPVNYGSGALGIDSRTFLLATVVSSLPGQLSLVAIGAFIGNPTVLNGIAVGVSWALVIVLTIIAFRRWRSTRKADPQTEGPEDPQTGGTESDPRSRTDEGTRTDAGPEQSD</sequence>
<reference evidence="10 11" key="1">
    <citation type="submission" date="2018-06" db="EMBL/GenBank/DDBJ databases">
        <title>Freshwater and sediment microbial communities from various areas in North America, analyzing microbe dynamics in response to fracking.</title>
        <authorList>
            <person name="Lamendella R."/>
        </authorList>
    </citation>
    <scope>NUCLEOTIDE SEQUENCE [LARGE SCALE GENOMIC DNA]</scope>
    <source>
        <strain evidence="10 11">3b_TX</strain>
    </source>
</reference>
<keyword evidence="11" id="KW-1185">Reference proteome</keyword>
<evidence type="ECO:0000259" key="9">
    <source>
        <dbReference type="Pfam" id="PF09335"/>
    </source>
</evidence>
<dbReference type="PANTHER" id="PTHR12677">
    <property type="entry name" value="GOLGI APPARATUS MEMBRANE PROTEIN TVP38-RELATED"/>
    <property type="match status" value="1"/>
</dbReference>
<dbReference type="Proteomes" id="UP000253509">
    <property type="component" value="Unassembled WGS sequence"/>
</dbReference>
<evidence type="ECO:0000256" key="8">
    <source>
        <dbReference type="SAM" id="MobiDB-lite"/>
    </source>
</evidence>
<evidence type="ECO:0000256" key="4">
    <source>
        <dbReference type="ARBA" id="ARBA00022692"/>
    </source>
</evidence>
<feature type="transmembrane region" description="Helical" evidence="7">
    <location>
        <begin position="6"/>
        <end position="24"/>
    </location>
</feature>
<evidence type="ECO:0000256" key="6">
    <source>
        <dbReference type="ARBA" id="ARBA00023136"/>
    </source>
</evidence>
<dbReference type="InterPro" id="IPR015414">
    <property type="entry name" value="TMEM64"/>
</dbReference>
<evidence type="ECO:0000256" key="2">
    <source>
        <dbReference type="ARBA" id="ARBA00008640"/>
    </source>
</evidence>
<comment type="similarity">
    <text evidence="2 7">Belongs to the TVP38/TMEM64 family.</text>
</comment>
<feature type="domain" description="VTT" evidence="9">
    <location>
        <begin position="61"/>
        <end position="177"/>
    </location>
</feature>
<evidence type="ECO:0000313" key="11">
    <source>
        <dbReference type="Proteomes" id="UP000253509"/>
    </source>
</evidence>
<feature type="transmembrane region" description="Helical" evidence="7">
    <location>
        <begin position="44"/>
        <end position="68"/>
    </location>
</feature>
<dbReference type="AlphaFoldDB" id="A0A366IKL9"/>
<comment type="subcellular location">
    <subcellularLocation>
        <location evidence="1 7">Cell membrane</location>
        <topology evidence="1 7">Multi-pass membrane protein</topology>
    </subcellularLocation>
</comment>
<evidence type="ECO:0000256" key="5">
    <source>
        <dbReference type="ARBA" id="ARBA00022989"/>
    </source>
</evidence>
<organism evidence="10 11">
    <name type="scientific">Brevibacterium celere</name>
    <dbReference type="NCBI Taxonomy" id="225845"/>
    <lineage>
        <taxon>Bacteria</taxon>
        <taxon>Bacillati</taxon>
        <taxon>Actinomycetota</taxon>
        <taxon>Actinomycetes</taxon>
        <taxon>Micrococcales</taxon>
        <taxon>Brevibacteriaceae</taxon>
        <taxon>Brevibacterium</taxon>
    </lineage>
</organism>
<gene>
    <name evidence="10" type="ORF">DFO65_106141</name>
</gene>
<feature type="region of interest" description="Disordered" evidence="8">
    <location>
        <begin position="211"/>
        <end position="251"/>
    </location>
</feature>
<accession>A0A366IKL9</accession>
<dbReference type="GO" id="GO:0005886">
    <property type="term" value="C:plasma membrane"/>
    <property type="evidence" value="ECO:0007669"/>
    <property type="project" value="UniProtKB-SubCell"/>
</dbReference>
<dbReference type="RefSeq" id="WP_245940621.1">
    <property type="nucleotide sequence ID" value="NZ_QNSB01000006.1"/>
</dbReference>
<evidence type="ECO:0000256" key="7">
    <source>
        <dbReference type="RuleBase" id="RU366058"/>
    </source>
</evidence>
<keyword evidence="3 7" id="KW-1003">Cell membrane</keyword>
<dbReference type="Pfam" id="PF09335">
    <property type="entry name" value="VTT_dom"/>
    <property type="match status" value="1"/>
</dbReference>
<keyword evidence="6 7" id="KW-0472">Membrane</keyword>
<keyword evidence="4 7" id="KW-0812">Transmembrane</keyword>
<feature type="transmembrane region" description="Helical" evidence="7">
    <location>
        <begin position="74"/>
        <end position="97"/>
    </location>
</feature>
<evidence type="ECO:0000313" key="10">
    <source>
        <dbReference type="EMBL" id="RBP71298.1"/>
    </source>
</evidence>
<protein>
    <recommendedName>
        <fullName evidence="7">TVP38/TMEM64 family membrane protein</fullName>
    </recommendedName>
</protein>
<dbReference type="PANTHER" id="PTHR12677:SF59">
    <property type="entry name" value="GOLGI APPARATUS MEMBRANE PROTEIN TVP38-RELATED"/>
    <property type="match status" value="1"/>
</dbReference>
<evidence type="ECO:0000256" key="3">
    <source>
        <dbReference type="ARBA" id="ARBA00022475"/>
    </source>
</evidence>
<dbReference type="InterPro" id="IPR032816">
    <property type="entry name" value="VTT_dom"/>
</dbReference>
<name>A0A366IKL9_9MICO</name>
<feature type="transmembrane region" description="Helical" evidence="7">
    <location>
        <begin position="185"/>
        <end position="205"/>
    </location>
</feature>
<comment type="caution">
    <text evidence="10">The sequence shown here is derived from an EMBL/GenBank/DDBJ whole genome shotgun (WGS) entry which is preliminary data.</text>
</comment>
<dbReference type="EMBL" id="QNSB01000006">
    <property type="protein sequence ID" value="RBP71298.1"/>
    <property type="molecule type" value="Genomic_DNA"/>
</dbReference>
<feature type="compositionally biased region" description="Basic and acidic residues" evidence="8">
    <location>
        <begin position="231"/>
        <end position="242"/>
    </location>
</feature>
<feature type="transmembrane region" description="Helical" evidence="7">
    <location>
        <begin position="157"/>
        <end position="179"/>
    </location>
</feature>